<protein>
    <recommendedName>
        <fullName evidence="3">C2H2-type domain-containing protein</fullName>
    </recommendedName>
</protein>
<reference evidence="1 2" key="1">
    <citation type="journal article" date="2016" name="Nat. Commun.">
        <title>Thousands of microbial genomes shed light on interconnected biogeochemical processes in an aquifer system.</title>
        <authorList>
            <person name="Anantharaman K."/>
            <person name="Brown C.T."/>
            <person name="Hug L.A."/>
            <person name="Sharon I."/>
            <person name="Castelle C.J."/>
            <person name="Probst A.J."/>
            <person name="Thomas B.C."/>
            <person name="Singh A."/>
            <person name="Wilkins M.J."/>
            <person name="Karaoz U."/>
            <person name="Brodie E.L."/>
            <person name="Williams K.H."/>
            <person name="Hubbard S.S."/>
            <person name="Banfield J.F."/>
        </authorList>
    </citation>
    <scope>NUCLEOTIDE SEQUENCE [LARGE SCALE GENOMIC DNA]</scope>
</reference>
<dbReference type="Proteomes" id="UP000177996">
    <property type="component" value="Unassembled WGS sequence"/>
</dbReference>
<gene>
    <name evidence="1" type="ORF">A3D65_03330</name>
</gene>
<accession>A0A1G2D970</accession>
<evidence type="ECO:0000313" key="1">
    <source>
        <dbReference type="EMBL" id="OGZ10185.1"/>
    </source>
</evidence>
<sequence length="119" mass="13842">MDKSQLRGFRIVTHTYRLSREGGGRVGYHCPDCGCFYAEGGYTIENATHVLGAHERKRCCGKDRPTPLLFETPQEVHRFLSELKTPRRWEKATLIEKKALIIAHFDKKVFEELKRKTLH</sequence>
<evidence type="ECO:0000313" key="2">
    <source>
        <dbReference type="Proteomes" id="UP000177996"/>
    </source>
</evidence>
<evidence type="ECO:0008006" key="3">
    <source>
        <dbReference type="Google" id="ProtNLM"/>
    </source>
</evidence>
<organism evidence="1 2">
    <name type="scientific">Candidatus Lloydbacteria bacterium RIFCSPHIGHO2_02_FULL_50_13</name>
    <dbReference type="NCBI Taxonomy" id="1798661"/>
    <lineage>
        <taxon>Bacteria</taxon>
        <taxon>Candidatus Lloydiibacteriota</taxon>
    </lineage>
</organism>
<comment type="caution">
    <text evidence="1">The sequence shown here is derived from an EMBL/GenBank/DDBJ whole genome shotgun (WGS) entry which is preliminary data.</text>
</comment>
<dbReference type="AlphaFoldDB" id="A0A1G2D970"/>
<proteinExistence type="predicted"/>
<dbReference type="EMBL" id="MHLL01000012">
    <property type="protein sequence ID" value="OGZ10185.1"/>
    <property type="molecule type" value="Genomic_DNA"/>
</dbReference>
<name>A0A1G2D970_9BACT</name>